<reference evidence="3" key="1">
    <citation type="submission" date="2023-03" db="EMBL/GenBank/DDBJ databases">
        <title>Actinorhabdospora filicis NBRC 111898.</title>
        <authorList>
            <person name="Ichikawa N."/>
            <person name="Sato H."/>
            <person name="Tonouchi N."/>
        </authorList>
    </citation>
    <scope>NUCLEOTIDE SEQUENCE</scope>
    <source>
        <strain evidence="3">NBRC 111898</strain>
    </source>
</reference>
<dbReference type="EMBL" id="BSTX01000001">
    <property type="protein sequence ID" value="GLZ75415.1"/>
    <property type="molecule type" value="Genomic_DNA"/>
</dbReference>
<dbReference type="Pfam" id="PF13313">
    <property type="entry name" value="DUF4082"/>
    <property type="match status" value="1"/>
</dbReference>
<feature type="domain" description="DUF4082" evidence="2">
    <location>
        <begin position="32"/>
        <end position="182"/>
    </location>
</feature>
<keyword evidence="1" id="KW-0732">Signal</keyword>
<keyword evidence="4" id="KW-1185">Reference proteome</keyword>
<accession>A0A9W6SDU8</accession>
<evidence type="ECO:0000256" key="1">
    <source>
        <dbReference type="SAM" id="SignalP"/>
    </source>
</evidence>
<dbReference type="Proteomes" id="UP001165079">
    <property type="component" value="Unassembled WGS sequence"/>
</dbReference>
<organism evidence="3 4">
    <name type="scientific">Actinorhabdospora filicis</name>
    <dbReference type="NCBI Taxonomy" id="1785913"/>
    <lineage>
        <taxon>Bacteria</taxon>
        <taxon>Bacillati</taxon>
        <taxon>Actinomycetota</taxon>
        <taxon>Actinomycetes</taxon>
        <taxon>Micromonosporales</taxon>
        <taxon>Micromonosporaceae</taxon>
        <taxon>Actinorhabdospora</taxon>
    </lineage>
</organism>
<name>A0A9W6SDU8_9ACTN</name>
<dbReference type="AlphaFoldDB" id="A0A9W6SDU8"/>
<feature type="signal peptide" evidence="1">
    <location>
        <begin position="1"/>
        <end position="21"/>
    </location>
</feature>
<comment type="caution">
    <text evidence="3">The sequence shown here is derived from an EMBL/GenBank/DDBJ whole genome shotgun (WGS) entry which is preliminary data.</text>
</comment>
<gene>
    <name evidence="3" type="ORF">Afil01_02220</name>
</gene>
<evidence type="ECO:0000313" key="4">
    <source>
        <dbReference type="Proteomes" id="UP001165079"/>
    </source>
</evidence>
<protein>
    <recommendedName>
        <fullName evidence="2">DUF4082 domain-containing protein</fullName>
    </recommendedName>
</protein>
<evidence type="ECO:0000259" key="2">
    <source>
        <dbReference type="Pfam" id="PF13313"/>
    </source>
</evidence>
<proteinExistence type="predicted"/>
<dbReference type="InterPro" id="IPR025141">
    <property type="entry name" value="DUF4082"/>
</dbReference>
<sequence>MILTLAVAAIAALATPTTAAADPVSYDIWGDATPDHSVATFDTDAVSLSTEFTVSEPGTITAVRFYKGEGNERADGDRWVLVGPTDQPSLGASEPLAPADETDSGWQTVTLSYPWAVVPGVVYHATYTAFGGTYAYTYDVFAGGPITSGPITAVGSSYRYVYRYDENGEQLHGSWRDSSYWVDPVFVPAG</sequence>
<evidence type="ECO:0000313" key="3">
    <source>
        <dbReference type="EMBL" id="GLZ75415.1"/>
    </source>
</evidence>
<feature type="chain" id="PRO_5040963380" description="DUF4082 domain-containing protein" evidence="1">
    <location>
        <begin position="22"/>
        <end position="190"/>
    </location>
</feature>